<dbReference type="GO" id="GO:0016706">
    <property type="term" value="F:2-oxoglutarate-dependent dioxygenase activity"/>
    <property type="evidence" value="ECO:0007669"/>
    <property type="project" value="UniProtKB-ARBA"/>
</dbReference>
<dbReference type="InterPro" id="IPR008775">
    <property type="entry name" value="Phytyl_CoA_dOase-like"/>
</dbReference>
<dbReference type="SUPFAM" id="SSF51197">
    <property type="entry name" value="Clavaminate synthase-like"/>
    <property type="match status" value="1"/>
</dbReference>
<dbReference type="RefSeq" id="WP_123688675.1">
    <property type="nucleotide sequence ID" value="NZ_AP019700.1"/>
</dbReference>
<keyword evidence="2" id="KW-1185">Reference proteome</keyword>
<dbReference type="Gene3D" id="2.60.120.620">
    <property type="entry name" value="q2cbj1_9rhob like domain"/>
    <property type="match status" value="1"/>
</dbReference>
<sequence>MTKRLTEQEVAAYRRDGILFPIRVFPEHEMAGYRGRLAELEARDGGTISRPHNQKPHLLVPWLADLVRHPAILDAVEDVVGPDILCWGSGFFNKRGGDGTFVSWHQDATYWGLSESDVVTAWIAFSASTPANGCMRVIPGTQDADQLPHADTFATDNLLSRGQEIAVQVDEKAAVDVVLAPGEMSLHHVKIVHGSERNDSDGPRIGYAVRYIPTRIRQLSGIRDSASLVRGVDRFDNFDHEPTPKGDFHPEAVAYHTAMLERQVAILYAGADQRPAYGKVVGM</sequence>
<comment type="caution">
    <text evidence="1">The sequence shown here is derived from an EMBL/GenBank/DDBJ whole genome shotgun (WGS) entry which is preliminary data.</text>
</comment>
<dbReference type="Pfam" id="PF05721">
    <property type="entry name" value="PhyH"/>
    <property type="match status" value="1"/>
</dbReference>
<dbReference type="PANTHER" id="PTHR20883:SF52">
    <property type="entry name" value="ALPHA-KETOGLUTARATE-DEPENDENT HYPOPHOSPHITE DIOXYGENASE-LIKE GENE A2 [PROVISIONAL]-RELATED"/>
    <property type="match status" value="1"/>
</dbReference>
<dbReference type="GO" id="GO:0005506">
    <property type="term" value="F:iron ion binding"/>
    <property type="evidence" value="ECO:0007669"/>
    <property type="project" value="UniProtKB-ARBA"/>
</dbReference>
<accession>A0A3N1MF65</accession>
<dbReference type="OrthoDB" id="9791262at2"/>
<dbReference type="AlphaFoldDB" id="A0A3N1MF65"/>
<dbReference type="EMBL" id="RJKX01000011">
    <property type="protein sequence ID" value="ROQ01969.1"/>
    <property type="molecule type" value="Genomic_DNA"/>
</dbReference>
<evidence type="ECO:0000313" key="2">
    <source>
        <dbReference type="Proteomes" id="UP000278222"/>
    </source>
</evidence>
<protein>
    <submittedName>
        <fullName evidence="1">Chlorinating enzyme</fullName>
    </submittedName>
</protein>
<organism evidence="1 2">
    <name type="scientific">Stella humosa</name>
    <dbReference type="NCBI Taxonomy" id="94"/>
    <lineage>
        <taxon>Bacteria</taxon>
        <taxon>Pseudomonadati</taxon>
        <taxon>Pseudomonadota</taxon>
        <taxon>Alphaproteobacteria</taxon>
        <taxon>Rhodospirillales</taxon>
        <taxon>Stellaceae</taxon>
        <taxon>Stella</taxon>
    </lineage>
</organism>
<dbReference type="Proteomes" id="UP000278222">
    <property type="component" value="Unassembled WGS sequence"/>
</dbReference>
<reference evidence="1 2" key="1">
    <citation type="submission" date="2018-11" db="EMBL/GenBank/DDBJ databases">
        <title>Genomic Encyclopedia of Type Strains, Phase IV (KMG-IV): sequencing the most valuable type-strain genomes for metagenomic binning, comparative biology and taxonomic classification.</title>
        <authorList>
            <person name="Goeker M."/>
        </authorList>
    </citation>
    <scope>NUCLEOTIDE SEQUENCE [LARGE SCALE GENOMIC DNA]</scope>
    <source>
        <strain evidence="1 2">DSM 5900</strain>
    </source>
</reference>
<name>A0A3N1MF65_9PROT</name>
<dbReference type="PANTHER" id="PTHR20883">
    <property type="entry name" value="PHYTANOYL-COA DIOXYGENASE DOMAIN CONTAINING 1"/>
    <property type="match status" value="1"/>
</dbReference>
<evidence type="ECO:0000313" key="1">
    <source>
        <dbReference type="EMBL" id="ROQ01969.1"/>
    </source>
</evidence>
<gene>
    <name evidence="1" type="ORF">EDC65_1156</name>
</gene>
<proteinExistence type="predicted"/>